<organism evidence="7 8">
    <name type="scientific">Nonomuraea insulae</name>
    <dbReference type="NCBI Taxonomy" id="1616787"/>
    <lineage>
        <taxon>Bacteria</taxon>
        <taxon>Bacillati</taxon>
        <taxon>Actinomycetota</taxon>
        <taxon>Actinomycetes</taxon>
        <taxon>Streptosporangiales</taxon>
        <taxon>Streptosporangiaceae</taxon>
        <taxon>Nonomuraea</taxon>
    </lineage>
</organism>
<dbReference type="CDD" id="cd01283">
    <property type="entry name" value="cytidine_deaminase"/>
    <property type="match status" value="1"/>
</dbReference>
<evidence type="ECO:0000256" key="5">
    <source>
        <dbReference type="SAM" id="MobiDB-lite"/>
    </source>
</evidence>
<dbReference type="InterPro" id="IPR016193">
    <property type="entry name" value="Cytidine_deaminase-like"/>
</dbReference>
<dbReference type="PROSITE" id="PS00903">
    <property type="entry name" value="CYT_DCMP_DEAMINASES_1"/>
    <property type="match status" value="1"/>
</dbReference>
<evidence type="ECO:0000313" key="8">
    <source>
        <dbReference type="Proteomes" id="UP001596058"/>
    </source>
</evidence>
<dbReference type="Pfam" id="PF00383">
    <property type="entry name" value="dCMP_cyt_deam_1"/>
    <property type="match status" value="1"/>
</dbReference>
<proteinExistence type="inferred from homology"/>
<feature type="domain" description="CMP/dCMP-type deaminase" evidence="6">
    <location>
        <begin position="29"/>
        <end position="161"/>
    </location>
</feature>
<evidence type="ECO:0000256" key="4">
    <source>
        <dbReference type="ARBA" id="ARBA00022833"/>
    </source>
</evidence>
<dbReference type="Gene3D" id="3.40.140.10">
    <property type="entry name" value="Cytidine Deaminase, domain 2"/>
    <property type="match status" value="1"/>
</dbReference>
<dbReference type="PROSITE" id="PS51747">
    <property type="entry name" value="CYT_DCMP_DEAMINASES_2"/>
    <property type="match status" value="1"/>
</dbReference>
<dbReference type="InterPro" id="IPR016192">
    <property type="entry name" value="APOBEC/CMP_deaminase_Zn-bd"/>
</dbReference>
<reference evidence="8" key="1">
    <citation type="journal article" date="2019" name="Int. J. Syst. Evol. Microbiol.">
        <title>The Global Catalogue of Microorganisms (GCM) 10K type strain sequencing project: providing services to taxonomists for standard genome sequencing and annotation.</title>
        <authorList>
            <consortium name="The Broad Institute Genomics Platform"/>
            <consortium name="The Broad Institute Genome Sequencing Center for Infectious Disease"/>
            <person name="Wu L."/>
            <person name="Ma J."/>
        </authorList>
    </citation>
    <scope>NUCLEOTIDE SEQUENCE [LARGE SCALE GENOMIC DNA]</scope>
    <source>
        <strain evidence="8">CCUG 53903</strain>
    </source>
</reference>
<dbReference type="PANTHER" id="PTHR11644">
    <property type="entry name" value="CYTIDINE DEAMINASE"/>
    <property type="match status" value="1"/>
</dbReference>
<feature type="compositionally biased region" description="Pro residues" evidence="5">
    <location>
        <begin position="9"/>
        <end position="24"/>
    </location>
</feature>
<evidence type="ECO:0000256" key="3">
    <source>
        <dbReference type="ARBA" id="ARBA00022801"/>
    </source>
</evidence>
<dbReference type="InterPro" id="IPR050202">
    <property type="entry name" value="Cyt/Deoxycyt_deaminase"/>
</dbReference>
<comment type="caution">
    <text evidence="7">The sequence shown here is derived from an EMBL/GenBank/DDBJ whole genome shotgun (WGS) entry which is preliminary data.</text>
</comment>
<keyword evidence="8" id="KW-1185">Reference proteome</keyword>
<comment type="similarity">
    <text evidence="1">Belongs to the cytidine and deoxycytidylate deaminase family.</text>
</comment>
<feature type="region of interest" description="Disordered" evidence="5">
    <location>
        <begin position="1"/>
        <end position="24"/>
    </location>
</feature>
<dbReference type="PANTHER" id="PTHR11644:SF2">
    <property type="entry name" value="CYTIDINE DEAMINASE"/>
    <property type="match status" value="1"/>
</dbReference>
<sequence>MSAAEMRPAAPPVTPPVTLPVAPPAGMPAPDAELLELAQRLLGRVWKQGRHEVATALRTADGAVYTGVHVEGSCRRSSICAEGVALGTARAGLDPDAPLLVTSVVSVQIKPAGQFRIIAPCGVCRELISDYSPDATVWITAGETVTAMPALDLLPEKTRRLW</sequence>
<evidence type="ECO:0000259" key="6">
    <source>
        <dbReference type="PROSITE" id="PS51747"/>
    </source>
</evidence>
<evidence type="ECO:0000256" key="2">
    <source>
        <dbReference type="ARBA" id="ARBA00022723"/>
    </source>
</evidence>
<dbReference type="SUPFAM" id="SSF53927">
    <property type="entry name" value="Cytidine deaminase-like"/>
    <property type="match status" value="1"/>
</dbReference>
<name>A0ABW1D749_9ACTN</name>
<dbReference type="Proteomes" id="UP001596058">
    <property type="component" value="Unassembled WGS sequence"/>
</dbReference>
<keyword evidence="4" id="KW-0862">Zinc</keyword>
<evidence type="ECO:0000256" key="1">
    <source>
        <dbReference type="ARBA" id="ARBA00006576"/>
    </source>
</evidence>
<dbReference type="RefSeq" id="WP_379523311.1">
    <property type="nucleotide sequence ID" value="NZ_JBHSPA010000098.1"/>
</dbReference>
<dbReference type="InterPro" id="IPR002125">
    <property type="entry name" value="CMP_dCMP_dom"/>
</dbReference>
<accession>A0ABW1D749</accession>
<keyword evidence="2" id="KW-0479">Metal-binding</keyword>
<gene>
    <name evidence="7" type="ORF">ACFPZ3_59455</name>
</gene>
<protein>
    <recommendedName>
        <fullName evidence="6">CMP/dCMP-type deaminase domain-containing protein</fullName>
    </recommendedName>
</protein>
<evidence type="ECO:0000313" key="7">
    <source>
        <dbReference type="EMBL" id="MFC5833889.1"/>
    </source>
</evidence>
<dbReference type="EMBL" id="JBHSPA010000098">
    <property type="protein sequence ID" value="MFC5833889.1"/>
    <property type="molecule type" value="Genomic_DNA"/>
</dbReference>
<keyword evidence="3" id="KW-0378">Hydrolase</keyword>